<dbReference type="Proteomes" id="UP001217963">
    <property type="component" value="Chromosome VIII"/>
</dbReference>
<gene>
    <name evidence="3" type="ORF">PFJ87_08g02250</name>
</gene>
<feature type="transmembrane region" description="Helical" evidence="2">
    <location>
        <begin position="92"/>
        <end position="115"/>
    </location>
</feature>
<keyword evidence="2" id="KW-1133">Transmembrane helix</keyword>
<feature type="transmembrane region" description="Helical" evidence="2">
    <location>
        <begin position="157"/>
        <end position="177"/>
    </location>
</feature>
<keyword evidence="2" id="KW-0472">Membrane</keyword>
<dbReference type="Pfam" id="PF09591">
    <property type="entry name" value="DUF2463"/>
    <property type="match status" value="1"/>
</dbReference>
<evidence type="ECO:0000256" key="2">
    <source>
        <dbReference type="SAM" id="Phobius"/>
    </source>
</evidence>
<proteinExistence type="inferred from homology"/>
<feature type="transmembrane region" description="Helical" evidence="2">
    <location>
        <begin position="220"/>
        <end position="241"/>
    </location>
</feature>
<feature type="transmembrane region" description="Helical" evidence="2">
    <location>
        <begin position="25"/>
        <end position="42"/>
    </location>
</feature>
<keyword evidence="2" id="KW-0812">Transmembrane</keyword>
<dbReference type="InterPro" id="IPR019081">
    <property type="entry name" value="UPF0328"/>
</dbReference>
<feature type="transmembrane region" description="Helical" evidence="2">
    <location>
        <begin position="127"/>
        <end position="151"/>
    </location>
</feature>
<name>A0ABY8CQU9_ENCHE</name>
<evidence type="ECO:0000313" key="4">
    <source>
        <dbReference type="Proteomes" id="UP001217963"/>
    </source>
</evidence>
<keyword evidence="4" id="KW-1185">Reference proteome</keyword>
<organism evidence="3 4">
    <name type="scientific">Encephalitozoon hellem</name>
    <name type="common">Microsporidian parasite</name>
    <dbReference type="NCBI Taxonomy" id="27973"/>
    <lineage>
        <taxon>Eukaryota</taxon>
        <taxon>Fungi</taxon>
        <taxon>Fungi incertae sedis</taxon>
        <taxon>Microsporidia</taxon>
        <taxon>Unikaryonidae</taxon>
        <taxon>Encephalitozoon</taxon>
    </lineage>
</organism>
<evidence type="ECO:0000256" key="1">
    <source>
        <dbReference type="ARBA" id="ARBA00010346"/>
    </source>
</evidence>
<sequence>MKILELFKSKESPKKNKPPHSQSKGFPAFISIVFPMLMYYVFKEDEFGERFFLKLVILLFPLSYSAAEYFILFHKNWESNWKPLTLLQRMPYLILNIFFLIFSAVSIFSIIVLSLAEWDDQTLENSIILPSLFVSPTYLLSTSCSFTPELISFTDSITTAFLDLLILSSSMASLLLWYRESEHYVYISATSSLFILARSLKEHFFPSSEYPESTVTWRTFALIVICLANVLLYSWVGLNIFMPSIAKALLESSS</sequence>
<feature type="transmembrane region" description="Helical" evidence="2">
    <location>
        <begin position="184"/>
        <end position="200"/>
    </location>
</feature>
<feature type="transmembrane region" description="Helical" evidence="2">
    <location>
        <begin position="51"/>
        <end position="72"/>
    </location>
</feature>
<comment type="similarity">
    <text evidence="1">Belongs to the UPF0328 family.</text>
</comment>
<evidence type="ECO:0000313" key="3">
    <source>
        <dbReference type="EMBL" id="WEL39357.1"/>
    </source>
</evidence>
<accession>A0ABY8CQU9</accession>
<dbReference type="EMBL" id="CP119069">
    <property type="protein sequence ID" value="WEL39357.1"/>
    <property type="molecule type" value="Genomic_DNA"/>
</dbReference>
<protein>
    <submittedName>
        <fullName evidence="3">DUF2463 domain-containing protein</fullName>
    </submittedName>
</protein>
<reference evidence="3 4" key="1">
    <citation type="submission" date="2023-02" db="EMBL/GenBank/DDBJ databases">
        <title>Encephalitozoon hellem ATCC 50451 complete genome.</title>
        <authorList>
            <person name="Mascarenhas dos Santos A.C."/>
            <person name="Julian A.T."/>
            <person name="Pombert J.-F."/>
        </authorList>
    </citation>
    <scope>NUCLEOTIDE SEQUENCE [LARGE SCALE GENOMIC DNA]</scope>
    <source>
        <strain evidence="3 4">ATCC 50451</strain>
    </source>
</reference>